<evidence type="ECO:0000313" key="4">
    <source>
        <dbReference type="Proteomes" id="UP000812270"/>
    </source>
</evidence>
<organism evidence="3 4">
    <name type="scientific">Pinibacter aurantiacus</name>
    <dbReference type="NCBI Taxonomy" id="2851599"/>
    <lineage>
        <taxon>Bacteria</taxon>
        <taxon>Pseudomonadati</taxon>
        <taxon>Bacteroidota</taxon>
        <taxon>Chitinophagia</taxon>
        <taxon>Chitinophagales</taxon>
        <taxon>Chitinophagaceae</taxon>
        <taxon>Pinibacter</taxon>
    </lineage>
</organism>
<evidence type="ECO:0000313" key="3">
    <source>
        <dbReference type="EMBL" id="MBV4356865.1"/>
    </source>
</evidence>
<protein>
    <submittedName>
        <fullName evidence="3">PorT family protein</fullName>
    </submittedName>
</protein>
<dbReference type="InterPro" id="IPR025665">
    <property type="entry name" value="Beta-barrel_OMP_2"/>
</dbReference>
<dbReference type="EMBL" id="JAHSPG010000003">
    <property type="protein sequence ID" value="MBV4356865.1"/>
    <property type="molecule type" value="Genomic_DNA"/>
</dbReference>
<feature type="domain" description="Outer membrane protein beta-barrel" evidence="2">
    <location>
        <begin position="28"/>
        <end position="187"/>
    </location>
</feature>
<sequence length="210" mass="23146">MKVKLTIVALLFVTLASAQSGTQPATTAQPIPESSFHWGIRAGLNFTSIRGNGMDTKFGTGAEGGLFGSWDFSKNWSLQPEILVSQSNTKRSDDFMVYYVNSGKASGNTAIKLTTLNVPVLLKYNVTKMFSVLAGPQYNYMLFDNEDLLRDDKDAFTKGEFSGNVGAQFNVQSVSIYGRYNFGLSDINNVDDRYSWHSSHILIGVAVRLK</sequence>
<keyword evidence="1" id="KW-0732">Signal</keyword>
<proteinExistence type="predicted"/>
<accession>A0A9E2W236</accession>
<gene>
    <name evidence="3" type="ORF">KTO63_06910</name>
</gene>
<dbReference type="Proteomes" id="UP000812270">
    <property type="component" value="Unassembled WGS sequence"/>
</dbReference>
<evidence type="ECO:0000256" key="1">
    <source>
        <dbReference type="SAM" id="SignalP"/>
    </source>
</evidence>
<keyword evidence="4" id="KW-1185">Reference proteome</keyword>
<dbReference type="Pfam" id="PF13568">
    <property type="entry name" value="OMP_b-brl_2"/>
    <property type="match status" value="1"/>
</dbReference>
<comment type="caution">
    <text evidence="3">The sequence shown here is derived from an EMBL/GenBank/DDBJ whole genome shotgun (WGS) entry which is preliminary data.</text>
</comment>
<dbReference type="AlphaFoldDB" id="A0A9E2W236"/>
<dbReference type="RefSeq" id="WP_217790501.1">
    <property type="nucleotide sequence ID" value="NZ_JAHSPG010000003.1"/>
</dbReference>
<evidence type="ECO:0000259" key="2">
    <source>
        <dbReference type="Pfam" id="PF13568"/>
    </source>
</evidence>
<feature type="signal peptide" evidence="1">
    <location>
        <begin position="1"/>
        <end position="18"/>
    </location>
</feature>
<feature type="chain" id="PRO_5038472962" evidence="1">
    <location>
        <begin position="19"/>
        <end position="210"/>
    </location>
</feature>
<name>A0A9E2W236_9BACT</name>
<reference evidence="3" key="1">
    <citation type="submission" date="2021-06" db="EMBL/GenBank/DDBJ databases">
        <authorList>
            <person name="Huq M.A."/>
        </authorList>
    </citation>
    <scope>NUCLEOTIDE SEQUENCE</scope>
    <source>
        <strain evidence="3">MAH-26</strain>
    </source>
</reference>